<dbReference type="GO" id="GO:1990077">
    <property type="term" value="C:primosome complex"/>
    <property type="evidence" value="ECO:0007669"/>
    <property type="project" value="UniProtKB-KW"/>
</dbReference>
<dbReference type="SUPFAM" id="SSF57783">
    <property type="entry name" value="Zinc beta-ribbon"/>
    <property type="match status" value="1"/>
</dbReference>
<dbReference type="SMART" id="SM00400">
    <property type="entry name" value="ZnF_CHCC"/>
    <property type="match status" value="1"/>
</dbReference>
<dbReference type="Pfam" id="PF01807">
    <property type="entry name" value="Zn_ribbon_DnaG"/>
    <property type="match status" value="1"/>
</dbReference>
<evidence type="ECO:0000259" key="11">
    <source>
        <dbReference type="PROSITE" id="PS50880"/>
    </source>
</evidence>
<dbReference type="Gene3D" id="3.90.580.10">
    <property type="entry name" value="Zinc finger, CHC2-type domain"/>
    <property type="match status" value="1"/>
</dbReference>
<evidence type="ECO:0000256" key="2">
    <source>
        <dbReference type="ARBA" id="ARBA00022515"/>
    </source>
</evidence>
<dbReference type="EMBL" id="MTAO01000012">
    <property type="protein sequence ID" value="POE25431.1"/>
    <property type="molecule type" value="Genomic_DNA"/>
</dbReference>
<keyword evidence="9" id="KW-0804">Transcription</keyword>
<feature type="compositionally biased region" description="Polar residues" evidence="10">
    <location>
        <begin position="905"/>
        <end position="917"/>
    </location>
</feature>
<dbReference type="GO" id="GO:0000428">
    <property type="term" value="C:DNA-directed RNA polymerase complex"/>
    <property type="evidence" value="ECO:0007669"/>
    <property type="project" value="UniProtKB-KW"/>
</dbReference>
<keyword evidence="6" id="KW-0479">Metal-binding</keyword>
<evidence type="ECO:0000256" key="10">
    <source>
        <dbReference type="SAM" id="MobiDB-lite"/>
    </source>
</evidence>
<dbReference type="GO" id="GO:0008270">
    <property type="term" value="F:zinc ion binding"/>
    <property type="evidence" value="ECO:0007669"/>
    <property type="project" value="UniProtKB-KW"/>
</dbReference>
<evidence type="ECO:0000256" key="9">
    <source>
        <dbReference type="ARBA" id="ARBA00023163"/>
    </source>
</evidence>
<keyword evidence="7" id="KW-0863">Zinc-finger</keyword>
<evidence type="ECO:0000256" key="1">
    <source>
        <dbReference type="ARBA" id="ARBA00022478"/>
    </source>
</evidence>
<evidence type="ECO:0000256" key="7">
    <source>
        <dbReference type="ARBA" id="ARBA00022771"/>
    </source>
</evidence>
<name>A0ABD6VMN7_9GAMM</name>
<comment type="caution">
    <text evidence="12">The sequence shown here is derived from an EMBL/GenBank/DDBJ whole genome shotgun (WGS) entry which is preliminary data.</text>
</comment>
<dbReference type="InterPro" id="IPR006171">
    <property type="entry name" value="TOPRIM_dom"/>
</dbReference>
<dbReference type="CDD" id="cd01029">
    <property type="entry name" value="TOPRIM_primases"/>
    <property type="match status" value="1"/>
</dbReference>
<dbReference type="SUPFAM" id="SSF56731">
    <property type="entry name" value="DNA primase core"/>
    <property type="match status" value="1"/>
</dbReference>
<dbReference type="RefSeq" id="WP_103161189.1">
    <property type="nucleotide sequence ID" value="NZ_MTAH01000037.1"/>
</dbReference>
<keyword evidence="2" id="KW-0639">Primosome</keyword>
<dbReference type="GO" id="GO:0016779">
    <property type="term" value="F:nucleotidyltransferase activity"/>
    <property type="evidence" value="ECO:0007669"/>
    <property type="project" value="UniProtKB-KW"/>
</dbReference>
<keyword evidence="4" id="KW-0548">Nucleotidyltransferase</keyword>
<evidence type="ECO:0000256" key="8">
    <source>
        <dbReference type="ARBA" id="ARBA00022833"/>
    </source>
</evidence>
<dbReference type="InterPro" id="IPR002694">
    <property type="entry name" value="Znf_CHC2"/>
</dbReference>
<dbReference type="PROSITE" id="PS50880">
    <property type="entry name" value="TOPRIM"/>
    <property type="match status" value="1"/>
</dbReference>
<dbReference type="Pfam" id="PF13155">
    <property type="entry name" value="Toprim_2"/>
    <property type="match status" value="1"/>
</dbReference>
<gene>
    <name evidence="12" type="ORF">BV926_16755</name>
</gene>
<feature type="region of interest" description="Disordered" evidence="10">
    <location>
        <begin position="905"/>
        <end position="974"/>
    </location>
</feature>
<evidence type="ECO:0000256" key="5">
    <source>
        <dbReference type="ARBA" id="ARBA00022705"/>
    </source>
</evidence>
<feature type="region of interest" description="Disordered" evidence="10">
    <location>
        <begin position="365"/>
        <end position="389"/>
    </location>
</feature>
<organism evidence="12 13">
    <name type="scientific">Pectobacterium odoriferum</name>
    <dbReference type="NCBI Taxonomy" id="78398"/>
    <lineage>
        <taxon>Bacteria</taxon>
        <taxon>Pseudomonadati</taxon>
        <taxon>Pseudomonadota</taxon>
        <taxon>Gammaproteobacteria</taxon>
        <taxon>Enterobacterales</taxon>
        <taxon>Pectobacteriaceae</taxon>
        <taxon>Pectobacterium</taxon>
    </lineage>
</organism>
<keyword evidence="8" id="KW-0862">Zinc</keyword>
<keyword evidence="1" id="KW-0240">DNA-directed RNA polymerase</keyword>
<dbReference type="InterPro" id="IPR036977">
    <property type="entry name" value="DNA_primase_Znf_CHC2"/>
</dbReference>
<dbReference type="InterPro" id="IPR050219">
    <property type="entry name" value="DnaG_primase"/>
</dbReference>
<evidence type="ECO:0000256" key="3">
    <source>
        <dbReference type="ARBA" id="ARBA00022679"/>
    </source>
</evidence>
<evidence type="ECO:0000256" key="4">
    <source>
        <dbReference type="ARBA" id="ARBA00022695"/>
    </source>
</evidence>
<protein>
    <submittedName>
        <fullName evidence="12">DNA primase</fullName>
    </submittedName>
</protein>
<dbReference type="Proteomes" id="UP000237274">
    <property type="component" value="Unassembled WGS sequence"/>
</dbReference>
<reference evidence="12 13" key="1">
    <citation type="submission" date="2017-01" db="EMBL/GenBank/DDBJ databases">
        <title>Comparative Genomics of 38 Pectobacterium strains comprising three species revealed the characteristics of Pectobacterium carotovorum.</title>
        <authorList>
            <person name="Xie H."/>
            <person name="Ma Y."/>
            <person name="Li X."/>
        </authorList>
    </citation>
    <scope>NUCLEOTIDE SEQUENCE [LARGE SCALE GENOMIC DNA]</scope>
    <source>
        <strain evidence="12 13">Q142</strain>
    </source>
</reference>
<evidence type="ECO:0000256" key="6">
    <source>
        <dbReference type="ARBA" id="ARBA00022723"/>
    </source>
</evidence>
<keyword evidence="5" id="KW-0235">DNA replication</keyword>
<dbReference type="InterPro" id="IPR037068">
    <property type="entry name" value="DNA_primase_core_N_sf"/>
</dbReference>
<sequence>MARIPESELQHLKAAVPLVDVVRSQGRQMFKRGKDVVVLCPFHQEKTPSCVISPEKNLYHCFGCDAGGSVLDWVMKTEGLSLHRAVDRLRGELGSVPAAAPLPPVRDIADEQERQSLLSRVVEFYHHTLLNAPEAIAYLEKRRLNHPELVAAFKLGFANRTLGYRLPAKKLKDGAAIRSQLQVLGVMRSSGHEHLAGSLVVPVIDMNGQVQELYGRKVSHELRKGTPLHLYLPGPHGGVWNEQALVAGKTVILCESLIDAMSFWVAGYRNVTAAYGVNGVTDEMHNAFIRHGVKQVLIAFDNDAAGDDAAVKLASALVADGITPFRVVFPAGMDANEYLCKVSEPEQAFRAVVDGALPMGEAVGVESAPDTAPEPQRKAAPQPETLPQPASSLVAGVVVETLANGELEITLSGQHWRIRGMASVKVGSGVMKVNAQVLDTESGVVFADSVDMMSARSRAGYARLAASELGLGLGENDVKRSLGRVLLALETHLSQPETHAENVPELDDDAKAAALALLQDPNLIGRLTDDLAACGVVGESTNLVAGYLAAVSRKLDRPLAVLIQSSSAAGKSSLMDAVLNLIPPEERLQYSAMTGQSLFYLGETNLQHKILAIAEEEGVRQAAYALKLLQSDGELTIASTGKDDATGNLVTKQYTVKGPVMLMLTTTAIDVDEELLNRCLVLTVNESREQTEAIHALQRHKQTLEGLLMENEKGYLTELHQNAQRLLRPLRVVNPFASQLTFLSDKTRTRRDHMKYLTLIQSIALLHQYQREVKQVEHRGQVIDYIEVERSDIVLANKLAHEILGRTLDEMPPQTRKLLLLIQQWVKESGQPKAELHFTRKQLRDAVQWGDTQLKIHLARLAELEYLMLHKRGLTFCYELLFDGDTQADNAHLCGLIDVLEAPTSSATTDNNSQYDSARSGVSEKRSASGRGAVGSWSGKLTTAKARTGKGSASSGRVSGKSAVPATHDKPIVP</sequence>
<evidence type="ECO:0000313" key="12">
    <source>
        <dbReference type="EMBL" id="POE25431.1"/>
    </source>
</evidence>
<dbReference type="Gene3D" id="3.90.980.10">
    <property type="entry name" value="DNA primase, catalytic core, N-terminal domain"/>
    <property type="match status" value="1"/>
</dbReference>
<dbReference type="InterPro" id="IPR034154">
    <property type="entry name" value="TOPRIM_DnaG/twinkle"/>
</dbReference>
<keyword evidence="3" id="KW-0808">Transferase</keyword>
<accession>A0ABD6VMN7</accession>
<dbReference type="Gene3D" id="3.40.1360.10">
    <property type="match status" value="1"/>
</dbReference>
<proteinExistence type="predicted"/>
<dbReference type="PANTHER" id="PTHR30313:SF2">
    <property type="entry name" value="DNA PRIMASE"/>
    <property type="match status" value="1"/>
</dbReference>
<dbReference type="AlphaFoldDB" id="A0ABD6VMN7"/>
<dbReference type="GO" id="GO:0006269">
    <property type="term" value="P:DNA replication, synthesis of primer"/>
    <property type="evidence" value="ECO:0007669"/>
    <property type="project" value="UniProtKB-KW"/>
</dbReference>
<feature type="domain" description="Toprim" evidence="11">
    <location>
        <begin position="249"/>
        <end position="332"/>
    </location>
</feature>
<dbReference type="SMART" id="SM00493">
    <property type="entry name" value="TOPRIM"/>
    <property type="match status" value="1"/>
</dbReference>
<evidence type="ECO:0000313" key="13">
    <source>
        <dbReference type="Proteomes" id="UP000237274"/>
    </source>
</evidence>
<dbReference type="PANTHER" id="PTHR30313">
    <property type="entry name" value="DNA PRIMASE"/>
    <property type="match status" value="1"/>
</dbReference>